<keyword evidence="8" id="KW-1185">Reference proteome</keyword>
<feature type="transmembrane region" description="Helical" evidence="5">
    <location>
        <begin position="185"/>
        <end position="205"/>
    </location>
</feature>
<name>A0A3D9V8P2_THECX</name>
<keyword evidence="4 5" id="KW-0472">Membrane</keyword>
<evidence type="ECO:0000259" key="6">
    <source>
        <dbReference type="Pfam" id="PF13515"/>
    </source>
</evidence>
<evidence type="ECO:0000256" key="1">
    <source>
        <dbReference type="ARBA" id="ARBA00004141"/>
    </source>
</evidence>
<evidence type="ECO:0000256" key="3">
    <source>
        <dbReference type="ARBA" id="ARBA00022989"/>
    </source>
</evidence>
<organism evidence="7 8">
    <name type="scientific">Thermasporomyces composti</name>
    <dbReference type="NCBI Taxonomy" id="696763"/>
    <lineage>
        <taxon>Bacteria</taxon>
        <taxon>Bacillati</taxon>
        <taxon>Actinomycetota</taxon>
        <taxon>Actinomycetes</taxon>
        <taxon>Propionibacteriales</taxon>
        <taxon>Nocardioidaceae</taxon>
        <taxon>Thermasporomyces</taxon>
    </lineage>
</organism>
<feature type="transmembrane region" description="Helical" evidence="5">
    <location>
        <begin position="114"/>
        <end position="131"/>
    </location>
</feature>
<accession>A0A3D9V8P2</accession>
<gene>
    <name evidence="7" type="ORF">DFJ64_3113</name>
</gene>
<dbReference type="AlphaFoldDB" id="A0A3D9V8P2"/>
<feature type="domain" description="Integral membrane bound transporter" evidence="6">
    <location>
        <begin position="78"/>
        <end position="198"/>
    </location>
</feature>
<keyword evidence="2 5" id="KW-0812">Transmembrane</keyword>
<evidence type="ECO:0000313" key="7">
    <source>
        <dbReference type="EMBL" id="REF37666.1"/>
    </source>
</evidence>
<feature type="transmembrane region" description="Helical" evidence="5">
    <location>
        <begin position="92"/>
        <end position="107"/>
    </location>
</feature>
<evidence type="ECO:0000256" key="2">
    <source>
        <dbReference type="ARBA" id="ARBA00022692"/>
    </source>
</evidence>
<dbReference type="InterPro" id="IPR049453">
    <property type="entry name" value="Memb_transporter_dom"/>
</dbReference>
<dbReference type="Proteomes" id="UP000256485">
    <property type="component" value="Unassembled WGS sequence"/>
</dbReference>
<feature type="transmembrane region" description="Helical" evidence="5">
    <location>
        <begin position="58"/>
        <end position="80"/>
    </location>
</feature>
<dbReference type="Pfam" id="PF13515">
    <property type="entry name" value="FUSC_2"/>
    <property type="match status" value="1"/>
</dbReference>
<reference evidence="7 8" key="1">
    <citation type="submission" date="2018-08" db="EMBL/GenBank/DDBJ databases">
        <title>Sequencing the genomes of 1000 actinobacteria strains.</title>
        <authorList>
            <person name="Klenk H.-P."/>
        </authorList>
    </citation>
    <scope>NUCLEOTIDE SEQUENCE [LARGE SCALE GENOMIC DNA]</scope>
    <source>
        <strain evidence="7 8">DSM 22891</strain>
    </source>
</reference>
<dbReference type="EMBL" id="QTUC01000001">
    <property type="protein sequence ID" value="REF37666.1"/>
    <property type="molecule type" value="Genomic_DNA"/>
</dbReference>
<evidence type="ECO:0000313" key="8">
    <source>
        <dbReference type="Proteomes" id="UP000256485"/>
    </source>
</evidence>
<comment type="subcellular location">
    <subcellularLocation>
        <location evidence="1">Membrane</location>
        <topology evidence="1">Multi-pass membrane protein</topology>
    </subcellularLocation>
</comment>
<comment type="caution">
    <text evidence="7">The sequence shown here is derived from an EMBL/GenBank/DDBJ whole genome shotgun (WGS) entry which is preliminary data.</text>
</comment>
<sequence>MAFRVGLSLSGFPCSAPWDEARRATLQVMARRRQGATGLARRIDEAARRYEPSMATRLQALTSSLFPIVQCALAAALAWFAAARLVGHDQPFFAPIAAVISLGVSFGQRLRRSIELVIGVALGILIADLLIRLMGRGTWQIGLVVVLAMAAAVLVGGGPLLVNQGAVSAVLVVALATGAGGPTRFVDAVIGGGVGLLVNAVLLPVNPISVARRAANRTLSALAARLDELASVLEAGDVQRAKAALARARQSDRSTREFRDATTAGTEIARIAPLRWRTRRHVAMYDQAVAHVEFASRNVRVLARRAVAALRAGEPIPERLPSALRQLAAAARAMREELARGQEPVRAGEGALEAAREATATIGEGGFSTDVIVAQVRSIAHDLLRASGLPWDEVVELMAEPEQLRHRHGSQL</sequence>
<protein>
    <submittedName>
        <fullName evidence="7">Uncharacterized membrane protein YgaE (UPF0421/DUF939 family)</fullName>
    </submittedName>
</protein>
<proteinExistence type="predicted"/>
<feature type="transmembrane region" description="Helical" evidence="5">
    <location>
        <begin position="137"/>
        <end position="155"/>
    </location>
</feature>
<evidence type="ECO:0000256" key="5">
    <source>
        <dbReference type="SAM" id="Phobius"/>
    </source>
</evidence>
<feature type="transmembrane region" description="Helical" evidence="5">
    <location>
        <begin position="160"/>
        <end position="179"/>
    </location>
</feature>
<keyword evidence="3 5" id="KW-1133">Transmembrane helix</keyword>
<dbReference type="GO" id="GO:0016020">
    <property type="term" value="C:membrane"/>
    <property type="evidence" value="ECO:0007669"/>
    <property type="project" value="UniProtKB-SubCell"/>
</dbReference>
<evidence type="ECO:0000256" key="4">
    <source>
        <dbReference type="ARBA" id="ARBA00023136"/>
    </source>
</evidence>